<sequence length="226" mass="24362">MRQAQVRRVPAWCGLAGTTAACVGVLFVVLVLLLQWLRADLWWLDAQLSAYLHGPYGLLLRTAYCVLAAVMVWMAAGLHAALAPVACSRTVVGLFWAAAVGLSMVAIGDSWMPALAPAAAPMVHVLSADATFLCVIAALLLQSWYFRRDRWWAGHIVPVFGLGLVAFAALLFYITATSAPLGISQKIAIVLIVAWVVLVGALLRRRTRAGAAPGRYSRDNAWVNQP</sequence>
<accession>A0AAJ0J0Z4</accession>
<dbReference type="InterPro" id="IPR009339">
    <property type="entry name" value="DUF998"/>
</dbReference>
<reference evidence="3" key="2">
    <citation type="submission" date="2021-11" db="EMBL/GenBank/DDBJ databases">
        <title>Genome resources and taxonomic validation of 89 Xanthomonas strains.</title>
        <authorList>
            <person name="Tambong J.T."/>
        </authorList>
    </citation>
    <scope>NUCLEOTIDE SEQUENCE</scope>
    <source>
        <strain evidence="3">Bv 5-4A</strain>
    </source>
</reference>
<protein>
    <submittedName>
        <fullName evidence="3">DUF998 domain-containing protein</fullName>
    </submittedName>
    <submittedName>
        <fullName evidence="2">Membrane protein</fullName>
    </submittedName>
</protein>
<evidence type="ECO:0000313" key="5">
    <source>
        <dbReference type="Proteomes" id="UP001430544"/>
    </source>
</evidence>
<feature type="transmembrane region" description="Helical" evidence="1">
    <location>
        <begin position="58"/>
        <end position="82"/>
    </location>
</feature>
<dbReference type="Pfam" id="PF06197">
    <property type="entry name" value="DUF998"/>
    <property type="match status" value="1"/>
</dbReference>
<dbReference type="RefSeq" id="WP_039423591.1">
    <property type="nucleotide sequence ID" value="NZ_CP018470.1"/>
</dbReference>
<comment type="caution">
    <text evidence="2">The sequence shown here is derived from an EMBL/GenBank/DDBJ whole genome shotgun (WGS) entry which is preliminary data.</text>
</comment>
<evidence type="ECO:0000313" key="2">
    <source>
        <dbReference type="EMBL" id="KHM97544.1"/>
    </source>
</evidence>
<feature type="transmembrane region" description="Helical" evidence="1">
    <location>
        <begin position="118"/>
        <end position="141"/>
    </location>
</feature>
<keyword evidence="1" id="KW-1133">Transmembrane helix</keyword>
<feature type="transmembrane region" description="Helical" evidence="1">
    <location>
        <begin position="153"/>
        <end position="175"/>
    </location>
</feature>
<evidence type="ECO:0000256" key="1">
    <source>
        <dbReference type="SAM" id="Phobius"/>
    </source>
</evidence>
<keyword evidence="5" id="KW-1185">Reference proteome</keyword>
<dbReference type="Proteomes" id="UP000030969">
    <property type="component" value="Unassembled WGS sequence"/>
</dbReference>
<reference evidence="2 4" key="1">
    <citation type="submission" date="2014-11" db="EMBL/GenBank/DDBJ databases">
        <title>Draft Genome Sequences of Xanthomonas vesicatoria Strains from the Balkan Peninsula.</title>
        <authorList>
            <person name="Vancheva T."/>
            <person name="Lefeuvre P."/>
            <person name="Bogatzevska N."/>
            <person name="Moncheva P."/>
            <person name="Koebnik R."/>
        </authorList>
    </citation>
    <scope>NUCLEOTIDE SEQUENCE [LARGE SCALE GENOMIC DNA]</scope>
    <source>
        <strain evidence="2 4">53M</strain>
    </source>
</reference>
<feature type="transmembrane region" description="Helical" evidence="1">
    <location>
        <begin position="187"/>
        <end position="203"/>
    </location>
</feature>
<dbReference type="EMBL" id="JSYJ01000012">
    <property type="protein sequence ID" value="KHM97544.1"/>
    <property type="molecule type" value="Genomic_DNA"/>
</dbReference>
<dbReference type="Proteomes" id="UP001430544">
    <property type="component" value="Unassembled WGS sequence"/>
</dbReference>
<name>A0AAJ0J0Z4_9XANT</name>
<dbReference type="EMBL" id="JAJIUN010000013">
    <property type="protein sequence ID" value="MCC8621213.1"/>
    <property type="molecule type" value="Genomic_DNA"/>
</dbReference>
<dbReference type="PROSITE" id="PS51257">
    <property type="entry name" value="PROKAR_LIPOPROTEIN"/>
    <property type="match status" value="1"/>
</dbReference>
<feature type="transmembrane region" description="Helical" evidence="1">
    <location>
        <begin position="12"/>
        <end position="38"/>
    </location>
</feature>
<gene>
    <name evidence="3" type="ORF">LN473_04240</name>
    <name evidence="2" type="ORF">OR61_03515</name>
</gene>
<feature type="transmembrane region" description="Helical" evidence="1">
    <location>
        <begin position="94"/>
        <end position="112"/>
    </location>
</feature>
<proteinExistence type="predicted"/>
<organism evidence="2 4">
    <name type="scientific">Xanthomonas vesicatoria</name>
    <dbReference type="NCBI Taxonomy" id="56460"/>
    <lineage>
        <taxon>Bacteria</taxon>
        <taxon>Pseudomonadati</taxon>
        <taxon>Pseudomonadota</taxon>
        <taxon>Gammaproteobacteria</taxon>
        <taxon>Lysobacterales</taxon>
        <taxon>Lysobacteraceae</taxon>
        <taxon>Xanthomonas</taxon>
    </lineage>
</organism>
<evidence type="ECO:0000313" key="4">
    <source>
        <dbReference type="Proteomes" id="UP000030969"/>
    </source>
</evidence>
<keyword evidence="1" id="KW-0812">Transmembrane</keyword>
<keyword evidence="1" id="KW-0472">Membrane</keyword>
<dbReference type="AlphaFoldDB" id="A0AAJ0J0Z4"/>
<evidence type="ECO:0000313" key="3">
    <source>
        <dbReference type="EMBL" id="MCC8621213.1"/>
    </source>
</evidence>